<evidence type="ECO:0000313" key="1">
    <source>
        <dbReference type="EMBL" id="MCF1592414.1"/>
    </source>
</evidence>
<dbReference type="Proteomes" id="UP001139384">
    <property type="component" value="Unassembled WGS sequence"/>
</dbReference>
<evidence type="ECO:0000313" key="2">
    <source>
        <dbReference type="Proteomes" id="UP001139384"/>
    </source>
</evidence>
<dbReference type="RefSeq" id="WP_234760725.1">
    <property type="nucleotide sequence ID" value="NZ_JAKEIP010000005.1"/>
</dbReference>
<reference evidence="1" key="1">
    <citation type="submission" date="2022-01" db="EMBL/GenBank/DDBJ databases">
        <title>Draft Genome Sequences of Seven Type Strains of the Genus Streptomyces.</title>
        <authorList>
            <person name="Aziz S."/>
            <person name="Coretto E."/>
            <person name="Chronakova A."/>
            <person name="Sproer C."/>
            <person name="Huber K."/>
            <person name="Nouioui I."/>
            <person name="Gross H."/>
        </authorList>
    </citation>
    <scope>NUCLEOTIDE SEQUENCE</scope>
    <source>
        <strain evidence="1">DSM 103493</strain>
    </source>
</reference>
<organism evidence="1 2">
    <name type="scientific">Streptomyces muensis</name>
    <dbReference type="NCBI Taxonomy" id="1077944"/>
    <lineage>
        <taxon>Bacteria</taxon>
        <taxon>Bacillati</taxon>
        <taxon>Actinomycetota</taxon>
        <taxon>Actinomycetes</taxon>
        <taxon>Kitasatosporales</taxon>
        <taxon>Streptomycetaceae</taxon>
        <taxon>Streptomyces</taxon>
    </lineage>
</organism>
<proteinExistence type="predicted"/>
<name>A0A9X1PTT0_STRM4</name>
<keyword evidence="2" id="KW-1185">Reference proteome</keyword>
<comment type="caution">
    <text evidence="1">The sequence shown here is derived from an EMBL/GenBank/DDBJ whole genome shotgun (WGS) entry which is preliminary data.</text>
</comment>
<dbReference type="AlphaFoldDB" id="A0A9X1PTT0"/>
<sequence length="126" mass="13865">MPTMPFSEFFANLIAEHATDPPAPEPVPPPAVTVELVPVDPDVPSAHVAYAFNPHEGARSQANYHLRLDQDLNAGRLVRKRGDALCKPQAKFWGLEPTRPADRRAPSCPTCIERAERYGITVRQAA</sequence>
<protein>
    <submittedName>
        <fullName evidence="1">Uncharacterized protein</fullName>
    </submittedName>
</protein>
<gene>
    <name evidence="1" type="ORF">L0P92_02365</name>
</gene>
<accession>A0A9X1PTT0</accession>
<dbReference type="EMBL" id="JAKEIP010000005">
    <property type="protein sequence ID" value="MCF1592414.1"/>
    <property type="molecule type" value="Genomic_DNA"/>
</dbReference>